<dbReference type="InterPro" id="IPR029045">
    <property type="entry name" value="ClpP/crotonase-like_dom_sf"/>
</dbReference>
<comment type="caution">
    <text evidence="2">The sequence shown here is derived from an EMBL/GenBank/DDBJ whole genome shotgun (WGS) entry which is preliminary data.</text>
</comment>
<keyword evidence="1" id="KW-0732">Signal</keyword>
<sequence length="647" mass="72198">MRSTTTTFRMPSQVKLLLLSTALAAIANAAPNMTGYPDHCSLLAKAKPGQITFQQVANCYRSIDFNLQQAKATIETMTMFYNDAFVFRDVALTPNLKSPLTTAPVDAMEGLKRVGQKRYKNDFDFHQDLSLFAMSFNDAHVTYAPQCYSSYIFLQPLYLYAPVVNGFQSIRVRHDTTKSGMEDCEVVRINGQNARDTIQRWADKHTGFSKDAGVRFNHALASKLYWPTTKIWLDVPGMFSFRYRLPDTQFIDYELKCDGKYSRKFRGQWNVIPMIPEGSFSDKSSFVSNLCMHSETNATTLTTKKATARAVEPGVLTTVLGSLYESEHGKPDTSLKDLPDAKLWASGDTATYQLKSMPHVGVLVVPTMEIVSKTEIPTIQGYMTQLANQGVTHIIIDMSGNFGGEEEFASLLPGVFFKANDKSIHAHRTRFRVTSEIQALAEANLHDTNPEHTTYWNPRELADTKTFTPFKTNPFITGVEDLTFNGRSAAFSQEVFNDYDQGFLDPTISYPWSNDASKITILTDGQCGSACGMTSDYFVHRHGVKAVAVGGHQNTPLSMFSFPGASVLDTDSFVDSFEKLGLKPTFKRLPYENSVSVGVSVIFSNNDTVPLEYNSARFPAAFRLDYNPAIARNQDQLWAAVAKVAWK</sequence>
<name>A0A9P8A4E7_MORAP</name>
<organism evidence="2 3">
    <name type="scientific">Mortierella alpina</name>
    <name type="common">Oleaginous fungus</name>
    <name type="synonym">Mortierella renispora</name>
    <dbReference type="NCBI Taxonomy" id="64518"/>
    <lineage>
        <taxon>Eukaryota</taxon>
        <taxon>Fungi</taxon>
        <taxon>Fungi incertae sedis</taxon>
        <taxon>Mucoromycota</taxon>
        <taxon>Mortierellomycotina</taxon>
        <taxon>Mortierellomycetes</taxon>
        <taxon>Mortierellales</taxon>
        <taxon>Mortierellaceae</taxon>
        <taxon>Mortierella</taxon>
    </lineage>
</organism>
<dbReference type="PANTHER" id="PTHR37049:SF4">
    <property type="entry name" value="RHODANESE DOMAIN-CONTAINING PROTEIN"/>
    <property type="match status" value="1"/>
</dbReference>
<dbReference type="AlphaFoldDB" id="A0A9P8A4E7"/>
<feature type="signal peptide" evidence="1">
    <location>
        <begin position="1"/>
        <end position="29"/>
    </location>
</feature>
<dbReference type="InterPro" id="IPR052766">
    <property type="entry name" value="S41A_metabolite_peptidase"/>
</dbReference>
<dbReference type="PANTHER" id="PTHR37049">
    <property type="entry name" value="PEPTIDASE S41 FAMILY PROTEIN"/>
    <property type="match status" value="1"/>
</dbReference>
<evidence type="ECO:0000313" key="2">
    <source>
        <dbReference type="EMBL" id="KAG9323749.1"/>
    </source>
</evidence>
<dbReference type="EMBL" id="JAIFTL010000089">
    <property type="protein sequence ID" value="KAG9323749.1"/>
    <property type="molecule type" value="Genomic_DNA"/>
</dbReference>
<dbReference type="Proteomes" id="UP000717515">
    <property type="component" value="Unassembled WGS sequence"/>
</dbReference>
<reference evidence="2" key="1">
    <citation type="submission" date="2021-07" db="EMBL/GenBank/DDBJ databases">
        <title>Draft genome of Mortierella alpina, strain LL118, isolated from an aspen leaf litter sample.</title>
        <authorList>
            <person name="Yang S."/>
            <person name="Vinatzer B.A."/>
        </authorList>
    </citation>
    <scope>NUCLEOTIDE SEQUENCE</scope>
    <source>
        <strain evidence="2">LL118</strain>
    </source>
</reference>
<dbReference type="Gene3D" id="3.90.226.10">
    <property type="entry name" value="2-enoyl-CoA Hydratase, Chain A, domain 1"/>
    <property type="match status" value="1"/>
</dbReference>
<protein>
    <recommendedName>
        <fullName evidence="4">Tail specific protease domain-containing protein</fullName>
    </recommendedName>
</protein>
<gene>
    <name evidence="2" type="ORF">KVV02_007744</name>
</gene>
<proteinExistence type="predicted"/>
<evidence type="ECO:0008006" key="4">
    <source>
        <dbReference type="Google" id="ProtNLM"/>
    </source>
</evidence>
<feature type="chain" id="PRO_5040414448" description="Tail specific protease domain-containing protein" evidence="1">
    <location>
        <begin position="30"/>
        <end position="647"/>
    </location>
</feature>
<dbReference type="SUPFAM" id="SSF52096">
    <property type="entry name" value="ClpP/crotonase"/>
    <property type="match status" value="1"/>
</dbReference>
<evidence type="ECO:0000313" key="3">
    <source>
        <dbReference type="Proteomes" id="UP000717515"/>
    </source>
</evidence>
<evidence type="ECO:0000256" key="1">
    <source>
        <dbReference type="SAM" id="SignalP"/>
    </source>
</evidence>
<accession>A0A9P8A4E7</accession>